<feature type="region of interest" description="Disordered" evidence="1">
    <location>
        <begin position="61"/>
        <end position="298"/>
    </location>
</feature>
<organism evidence="3 4">
    <name type="scientific">Variibacter gotjawalensis</name>
    <dbReference type="NCBI Taxonomy" id="1333996"/>
    <lineage>
        <taxon>Bacteria</taxon>
        <taxon>Pseudomonadati</taxon>
        <taxon>Pseudomonadota</taxon>
        <taxon>Alphaproteobacteria</taxon>
        <taxon>Hyphomicrobiales</taxon>
        <taxon>Nitrobacteraceae</taxon>
        <taxon>Variibacter</taxon>
    </lineage>
</organism>
<sequence length="550" mass="58682">MTDYYPLLSRAVSGLEKNTGEARRALYERARNALVAQLRGTQPPLPEADITRERLALEDAVRKVEADEARRLRTPPSPATPVPPMPGAGAPSRPPVPRPEDLRRQPPVPANNPPPAGAPPQSPIPPRSAPPPAASQRPAPPPQGPRPAVPPGMAPRPAVPPGMAPRTAESPRPPVPPGLAPRPPEQRPAPPSFERAAPSPPPESRRPPEPPRVPEPPRQRAAPPPLPLEYPDEPAPPPPLRASRQPEYPQAADLDQGGLPPAPPPPPPPEIGDTQPIRRRRPPGPAPRKPLGEEKPANPARRGLIGVLLFVIIAAALAGGAFWQRDKISSLFSAAKNLAPSATTSNQPRQKASDRVGQDGQPAAQGGTPALVAQRVVLYEEDPANPEGTRASGSAIWRTETVSPGPGLAPELAVRVDIEIPERKFAMTMSIRRNTDSALPASHTVEILFNLPADFSSGSVDKVPGILMKEAEQSRGAPLAGLAVKVTNGFFLIGLSSAEADMQRNMQLLKDRAWFDVPMVFANNRRAILAIEKGTPGERAFQEAFAAWQK</sequence>
<proteinExistence type="predicted"/>
<dbReference type="AlphaFoldDB" id="A0A0S3Q0C1"/>
<feature type="compositionally biased region" description="Pro residues" evidence="1">
    <location>
        <begin position="171"/>
        <end position="191"/>
    </location>
</feature>
<name>A0A0S3Q0C1_9BRAD</name>
<feature type="compositionally biased region" description="Basic and acidic residues" evidence="1">
    <location>
        <begin position="61"/>
        <end position="71"/>
    </location>
</feature>
<keyword evidence="2" id="KW-0812">Transmembrane</keyword>
<evidence type="ECO:0000313" key="4">
    <source>
        <dbReference type="Proteomes" id="UP000236884"/>
    </source>
</evidence>
<gene>
    <name evidence="3" type="ORF">GJW-30_1_04201</name>
</gene>
<feature type="transmembrane region" description="Helical" evidence="2">
    <location>
        <begin position="303"/>
        <end position="323"/>
    </location>
</feature>
<dbReference type="Proteomes" id="UP000236884">
    <property type="component" value="Chromosome"/>
</dbReference>
<feature type="compositionally biased region" description="Pro residues" evidence="1">
    <location>
        <begin position="75"/>
        <end position="97"/>
    </location>
</feature>
<feature type="compositionally biased region" description="Polar residues" evidence="1">
    <location>
        <begin position="340"/>
        <end position="350"/>
    </location>
</feature>
<keyword evidence="2" id="KW-0472">Membrane</keyword>
<feature type="compositionally biased region" description="Pro residues" evidence="1">
    <location>
        <begin position="106"/>
        <end position="163"/>
    </location>
</feature>
<keyword evidence="4" id="KW-1185">Reference proteome</keyword>
<protein>
    <submittedName>
        <fullName evidence="3">Uncharacterized protein</fullName>
    </submittedName>
</protein>
<feature type="compositionally biased region" description="Pro residues" evidence="1">
    <location>
        <begin position="210"/>
        <end position="240"/>
    </location>
</feature>
<dbReference type="OrthoDB" id="8442940at2"/>
<feature type="compositionally biased region" description="Pro residues" evidence="1">
    <location>
        <begin position="260"/>
        <end position="270"/>
    </location>
</feature>
<evidence type="ECO:0000256" key="1">
    <source>
        <dbReference type="SAM" id="MobiDB-lite"/>
    </source>
</evidence>
<evidence type="ECO:0000313" key="3">
    <source>
        <dbReference type="EMBL" id="BAT61641.1"/>
    </source>
</evidence>
<keyword evidence="2" id="KW-1133">Transmembrane helix</keyword>
<dbReference type="EMBL" id="AP014946">
    <property type="protein sequence ID" value="BAT61641.1"/>
    <property type="molecule type" value="Genomic_DNA"/>
</dbReference>
<dbReference type="RefSeq" id="WP_096358311.1">
    <property type="nucleotide sequence ID" value="NZ_AP014946.1"/>
</dbReference>
<reference evidence="3 4" key="1">
    <citation type="submission" date="2015-08" db="EMBL/GenBank/DDBJ databases">
        <title>Investigation of the bacterial diversity of lava forest soil.</title>
        <authorList>
            <person name="Lee J.S."/>
        </authorList>
    </citation>
    <scope>NUCLEOTIDE SEQUENCE [LARGE SCALE GENOMIC DNA]</scope>
    <source>
        <strain evidence="3 4">GJW-30</strain>
    </source>
</reference>
<evidence type="ECO:0000256" key="2">
    <source>
        <dbReference type="SAM" id="Phobius"/>
    </source>
</evidence>
<dbReference type="KEGG" id="vgo:GJW-30_1_04201"/>
<feature type="region of interest" description="Disordered" evidence="1">
    <location>
        <begin position="339"/>
        <end position="369"/>
    </location>
</feature>
<accession>A0A0S3Q0C1</accession>